<keyword evidence="2" id="KW-0472">Membrane</keyword>
<evidence type="ECO:0000313" key="3">
    <source>
        <dbReference type="Proteomes" id="UP001652661"/>
    </source>
</evidence>
<keyword evidence="2" id="KW-1133">Transmembrane helix</keyword>
<feature type="transmembrane region" description="Helical" evidence="2">
    <location>
        <begin position="49"/>
        <end position="71"/>
    </location>
</feature>
<dbReference type="AlphaFoldDB" id="A0A6P4JM90"/>
<gene>
    <name evidence="4" type="primary">LOC108084906</name>
</gene>
<organism evidence="3 4">
    <name type="scientific">Drosophila kikkawai</name>
    <name type="common">Fruit fly</name>
    <dbReference type="NCBI Taxonomy" id="30033"/>
    <lineage>
        <taxon>Eukaryota</taxon>
        <taxon>Metazoa</taxon>
        <taxon>Ecdysozoa</taxon>
        <taxon>Arthropoda</taxon>
        <taxon>Hexapoda</taxon>
        <taxon>Insecta</taxon>
        <taxon>Pterygota</taxon>
        <taxon>Neoptera</taxon>
        <taxon>Endopterygota</taxon>
        <taxon>Diptera</taxon>
        <taxon>Brachycera</taxon>
        <taxon>Muscomorpha</taxon>
        <taxon>Ephydroidea</taxon>
        <taxon>Drosophilidae</taxon>
        <taxon>Drosophila</taxon>
        <taxon>Sophophora</taxon>
    </lineage>
</organism>
<evidence type="ECO:0000313" key="4">
    <source>
        <dbReference type="RefSeq" id="XP_017036791.1"/>
    </source>
</evidence>
<dbReference type="OrthoDB" id="7863285at2759"/>
<dbReference type="GeneID" id="108084906"/>
<keyword evidence="2" id="KW-0812">Transmembrane</keyword>
<sequence length="175" mass="20376">MFHSLSVLLFNTSEIERNLFSMADDVYQTIEIFEQAAKFEARIGRPFEMLSMIFDCLVFLAVALAIVALVLQKRFEKLWQLARLSHLREQTTNLKKINKKETLPVARSSSVTSLPEVNAEPEDDGISIPKDETSDKEEDNILEQKNMFGTSRWARNWRVSMKIQNFGSFYDTWFR</sequence>
<accession>A0A6P4JM90</accession>
<protein>
    <submittedName>
        <fullName evidence="4">Uncharacterized protein</fullName>
    </submittedName>
</protein>
<evidence type="ECO:0000256" key="2">
    <source>
        <dbReference type="SAM" id="Phobius"/>
    </source>
</evidence>
<proteinExistence type="predicted"/>
<dbReference type="RefSeq" id="XP_017036791.1">
    <property type="nucleotide sequence ID" value="XM_017181302.3"/>
</dbReference>
<feature type="region of interest" description="Disordered" evidence="1">
    <location>
        <begin position="106"/>
        <end position="139"/>
    </location>
</feature>
<reference evidence="4" key="1">
    <citation type="submission" date="2025-08" db="UniProtKB">
        <authorList>
            <consortium name="RefSeq"/>
        </authorList>
    </citation>
    <scope>IDENTIFICATION</scope>
    <source>
        <strain evidence="4">14028-0561.14</strain>
        <tissue evidence="4">Whole fly</tissue>
    </source>
</reference>
<name>A0A6P4JM90_DROKI</name>
<dbReference type="Proteomes" id="UP001652661">
    <property type="component" value="Chromosome 3R"/>
</dbReference>
<keyword evidence="3" id="KW-1185">Reference proteome</keyword>
<evidence type="ECO:0000256" key="1">
    <source>
        <dbReference type="SAM" id="MobiDB-lite"/>
    </source>
</evidence>